<organism evidence="1 2">
    <name type="scientific">Rhizobium altiplani</name>
    <dbReference type="NCBI Taxonomy" id="1864509"/>
    <lineage>
        <taxon>Bacteria</taxon>
        <taxon>Pseudomonadati</taxon>
        <taxon>Pseudomonadota</taxon>
        <taxon>Alphaproteobacteria</taxon>
        <taxon>Hyphomicrobiales</taxon>
        <taxon>Rhizobiaceae</taxon>
        <taxon>Rhizobium/Agrobacterium group</taxon>
        <taxon>Rhizobium</taxon>
    </lineage>
</organism>
<dbReference type="Proteomes" id="UP000068164">
    <property type="component" value="Unassembled WGS sequence"/>
</dbReference>
<gene>
    <name evidence="1" type="ORF">AS026_27165</name>
</gene>
<name>A0A109K376_9HYPH</name>
<accession>A0A109K376</accession>
<comment type="caution">
    <text evidence="1">The sequence shown here is derived from an EMBL/GenBank/DDBJ whole genome shotgun (WGS) entry which is preliminary data.</text>
</comment>
<dbReference type="AlphaFoldDB" id="A0A109K376"/>
<protein>
    <submittedName>
        <fullName evidence="1">Uncharacterized protein</fullName>
    </submittedName>
</protein>
<evidence type="ECO:0000313" key="2">
    <source>
        <dbReference type="Proteomes" id="UP000068164"/>
    </source>
</evidence>
<dbReference type="OrthoDB" id="8390236at2"/>
<dbReference type="EMBL" id="LNCD01000003">
    <property type="protein sequence ID" value="KWV59982.1"/>
    <property type="molecule type" value="Genomic_DNA"/>
</dbReference>
<proteinExistence type="predicted"/>
<reference evidence="1 2" key="1">
    <citation type="submission" date="2015-11" db="EMBL/GenBank/DDBJ databases">
        <title>Draft Genome Sequence of the Strain BR 10423 (Rhizobium sp.) isolated from nodules of Mimosa pudica.</title>
        <authorList>
            <person name="Barauna A.C."/>
            <person name="Zilli J.E."/>
            <person name="Simoes-Araujo J.L."/>
            <person name="Reis V.M."/>
            <person name="James E.K."/>
            <person name="Reis F.B.Jr."/>
            <person name="Rouws L.F."/>
            <person name="Passos S.R."/>
            <person name="Gois S.R."/>
        </authorList>
    </citation>
    <scope>NUCLEOTIDE SEQUENCE [LARGE SCALE GENOMIC DNA]</scope>
    <source>
        <strain evidence="1 2">BR10423</strain>
    </source>
</reference>
<keyword evidence="2" id="KW-1185">Reference proteome</keyword>
<sequence>MNNSEEPQWELDDEFKTLTITFPTDPPVAFVLDTESLSKLIEGAGQIRAEMPPPHDETWEGGKMVDAVLDPRWYTEPDALLGEPLLHIRDPRYGWLHYALPRESARALGTLLILQADEGPADDQEQPRKN</sequence>
<dbReference type="RefSeq" id="WP_062368386.1">
    <property type="nucleotide sequence ID" value="NZ_LNCD01000003.1"/>
</dbReference>
<evidence type="ECO:0000313" key="1">
    <source>
        <dbReference type="EMBL" id="KWV59982.1"/>
    </source>
</evidence>